<protein>
    <recommendedName>
        <fullName evidence="4">PNPLA domain-containing protein</fullName>
    </recommendedName>
</protein>
<dbReference type="Proteomes" id="UP000046122">
    <property type="component" value="Unassembled WGS sequence"/>
</dbReference>
<evidence type="ECO:0000256" key="1">
    <source>
        <dbReference type="ARBA" id="ARBA00023098"/>
    </source>
</evidence>
<dbReference type="InterPro" id="IPR002641">
    <property type="entry name" value="PNPLA_dom"/>
</dbReference>
<feature type="domain" description="PNPLA" evidence="4">
    <location>
        <begin position="59"/>
        <end position="299"/>
    </location>
</feature>
<dbReference type="EMBL" id="CCNE01000065">
    <property type="protein sequence ID" value="CDX62491.1"/>
    <property type="molecule type" value="Genomic_DNA"/>
</dbReference>
<keyword evidence="3" id="KW-0732">Signal</keyword>
<dbReference type="PROSITE" id="PS51257">
    <property type="entry name" value="PROKAR_LIPOPROTEIN"/>
    <property type="match status" value="1"/>
</dbReference>
<evidence type="ECO:0000313" key="6">
    <source>
        <dbReference type="Proteomes" id="UP000046122"/>
    </source>
</evidence>
<dbReference type="AlphaFoldDB" id="A0A090GCR7"/>
<dbReference type="GO" id="GO:0016042">
    <property type="term" value="P:lipid catabolic process"/>
    <property type="evidence" value="ECO:0007669"/>
    <property type="project" value="UniProtKB-UniRule"/>
</dbReference>
<dbReference type="SUPFAM" id="SSF52151">
    <property type="entry name" value="FabD/lysophospholipase-like"/>
    <property type="match status" value="1"/>
</dbReference>
<sequence length="483" mass="51572">MGEPGLRLRVAFVAILMALASCVADDVGPINVLTTQVGHPSPTYIPDPADDGSTVVGLAFSGGGTRAAAFSYGVLRALDDIVVDQQPRRRTLVDNIRMISGASGGAVAAAYFGYRGREGYGDFRERFLIQNAEADLRTSLSPVNFIRAYYGGVNDRSGFARWLNDHLFDGATFKAFHRPKGPIVWINASDIYNRTPFLFTYDTFAALCSDLDKVRIADAVAASAAVPIVFAPIVVSATSPHCGYRRPQWLSLALADRNASLRLKAYASALDSYQNADPLDYVKLLDGGLTDNIGVTGFTLERSAAGTPYGPLSPSAAVRLNTLIFIVADAGSDSDVSWAKSLHGPKAAELLDAVTSTTLAASVRDEFDALKLAVSQWKGELVRYRCGLPASTVSAYRGSAAGWNCRDVRLVVQHLSFADVDPSMQATLNEIPTRLRLPADQVDLTIEAGRKAIEVNPDIKAAVAAIQARAGVRPSAITTAEAD</sequence>
<evidence type="ECO:0000259" key="4">
    <source>
        <dbReference type="PROSITE" id="PS51635"/>
    </source>
</evidence>
<keyword evidence="2" id="KW-0442">Lipid degradation</keyword>
<feature type="active site" description="Proton acceptor" evidence="2">
    <location>
        <position position="286"/>
    </location>
</feature>
<keyword evidence="1 2" id="KW-0443">Lipid metabolism</keyword>
<comment type="caution">
    <text evidence="2">Lacks conserved residue(s) required for the propagation of feature annotation.</text>
</comment>
<gene>
    <name evidence="5" type="ORF">MPL3365_70503</name>
</gene>
<evidence type="ECO:0000313" key="5">
    <source>
        <dbReference type="EMBL" id="CDX62491.1"/>
    </source>
</evidence>
<feature type="short sequence motif" description="GXSXG" evidence="2">
    <location>
        <begin position="101"/>
        <end position="105"/>
    </location>
</feature>
<feature type="active site" description="Nucleophile" evidence="2">
    <location>
        <position position="103"/>
    </location>
</feature>
<dbReference type="PROSITE" id="PS51635">
    <property type="entry name" value="PNPLA"/>
    <property type="match status" value="1"/>
</dbReference>
<feature type="short sequence motif" description="DGA/G" evidence="2">
    <location>
        <begin position="286"/>
        <end position="288"/>
    </location>
</feature>
<dbReference type="InterPro" id="IPR016035">
    <property type="entry name" value="Acyl_Trfase/lysoPLipase"/>
</dbReference>
<name>A0A090GCR7_MESPL</name>
<dbReference type="Gene3D" id="3.40.1090.10">
    <property type="entry name" value="Cytosolic phospholipase A2 catalytic domain"/>
    <property type="match status" value="2"/>
</dbReference>
<feature type="signal peptide" evidence="3">
    <location>
        <begin position="1"/>
        <end position="23"/>
    </location>
</feature>
<dbReference type="GO" id="GO:0016787">
    <property type="term" value="F:hydrolase activity"/>
    <property type="evidence" value="ECO:0007669"/>
    <property type="project" value="UniProtKB-UniRule"/>
</dbReference>
<keyword evidence="2" id="KW-0378">Hydrolase</keyword>
<proteinExistence type="predicted"/>
<evidence type="ECO:0000256" key="2">
    <source>
        <dbReference type="PROSITE-ProRule" id="PRU01161"/>
    </source>
</evidence>
<evidence type="ECO:0000256" key="3">
    <source>
        <dbReference type="SAM" id="SignalP"/>
    </source>
</evidence>
<organism evidence="5 6">
    <name type="scientific">Mesorhizobium plurifarium</name>
    <dbReference type="NCBI Taxonomy" id="69974"/>
    <lineage>
        <taxon>Bacteria</taxon>
        <taxon>Pseudomonadati</taxon>
        <taxon>Pseudomonadota</taxon>
        <taxon>Alphaproteobacteria</taxon>
        <taxon>Hyphomicrobiales</taxon>
        <taxon>Phyllobacteriaceae</taxon>
        <taxon>Mesorhizobium</taxon>
    </lineage>
</organism>
<reference evidence="5 6" key="1">
    <citation type="submission" date="2014-08" db="EMBL/GenBank/DDBJ databases">
        <authorList>
            <person name="Moulin Lionel"/>
        </authorList>
    </citation>
    <scope>NUCLEOTIDE SEQUENCE [LARGE SCALE GENOMIC DNA]</scope>
</reference>
<feature type="chain" id="PRO_5001856674" description="PNPLA domain-containing protein" evidence="3">
    <location>
        <begin position="24"/>
        <end position="483"/>
    </location>
</feature>
<accession>A0A090GCR7</accession>
<dbReference type="Pfam" id="PF01734">
    <property type="entry name" value="Patatin"/>
    <property type="match status" value="1"/>
</dbReference>